<dbReference type="InterPro" id="IPR029063">
    <property type="entry name" value="SAM-dependent_MTases_sf"/>
</dbReference>
<accession>A0A371E307</accession>
<feature type="domain" description="O-methyltransferase C-terminal" evidence="4">
    <location>
        <begin position="8"/>
        <end position="168"/>
    </location>
</feature>
<evidence type="ECO:0000313" key="6">
    <source>
        <dbReference type="Proteomes" id="UP000257109"/>
    </source>
</evidence>
<dbReference type="PANTHER" id="PTHR11746">
    <property type="entry name" value="O-METHYLTRANSFERASE"/>
    <property type="match status" value="1"/>
</dbReference>
<keyword evidence="3" id="KW-0949">S-adenosyl-L-methionine</keyword>
<dbReference type="GO" id="GO:0032259">
    <property type="term" value="P:methylation"/>
    <property type="evidence" value="ECO:0007669"/>
    <property type="project" value="UniProtKB-KW"/>
</dbReference>
<evidence type="ECO:0000256" key="1">
    <source>
        <dbReference type="ARBA" id="ARBA00022603"/>
    </source>
</evidence>
<dbReference type="Proteomes" id="UP000257109">
    <property type="component" value="Unassembled WGS sequence"/>
</dbReference>
<evidence type="ECO:0000259" key="4">
    <source>
        <dbReference type="Pfam" id="PF00891"/>
    </source>
</evidence>
<dbReference type="EMBL" id="QJKJ01016883">
    <property type="protein sequence ID" value="RDX60421.1"/>
    <property type="molecule type" value="Genomic_DNA"/>
</dbReference>
<dbReference type="InterPro" id="IPR001077">
    <property type="entry name" value="COMT_C"/>
</dbReference>
<sequence length="187" mass="21037">MISDSGMMNLVIKNCKIVFEGLNSVVDVGGGKGAVGRIVSESLPNLQWTVLDLPHVVQNLPHSANLKFVGGDMFQSIPPTDAVFLKLLLHAFSDEECVKVLKKCREAISNKGKEGKVIIIDIVIDEKNENKEWIETKLYFDMLMMAQVKGREKEEKEWEKLLLEAGFSRYKITLIFGLRSLIEGIRT</sequence>
<protein>
    <submittedName>
        <fullName evidence="5">O-methyltransferase 3</fullName>
    </submittedName>
</protein>
<dbReference type="SUPFAM" id="SSF53335">
    <property type="entry name" value="S-adenosyl-L-methionine-dependent methyltransferases"/>
    <property type="match status" value="1"/>
</dbReference>
<keyword evidence="1" id="KW-0489">Methyltransferase</keyword>
<keyword evidence="6" id="KW-1185">Reference proteome</keyword>
<name>A0A371E307_MUCPR</name>
<dbReference type="InterPro" id="IPR016461">
    <property type="entry name" value="COMT-like"/>
</dbReference>
<dbReference type="Gene3D" id="3.40.50.150">
    <property type="entry name" value="Vaccinia Virus protein VP39"/>
    <property type="match status" value="1"/>
</dbReference>
<dbReference type="OrthoDB" id="2410195at2759"/>
<organism evidence="5 6">
    <name type="scientific">Mucuna pruriens</name>
    <name type="common">Velvet bean</name>
    <name type="synonym">Dolichos pruriens</name>
    <dbReference type="NCBI Taxonomy" id="157652"/>
    <lineage>
        <taxon>Eukaryota</taxon>
        <taxon>Viridiplantae</taxon>
        <taxon>Streptophyta</taxon>
        <taxon>Embryophyta</taxon>
        <taxon>Tracheophyta</taxon>
        <taxon>Spermatophyta</taxon>
        <taxon>Magnoliopsida</taxon>
        <taxon>eudicotyledons</taxon>
        <taxon>Gunneridae</taxon>
        <taxon>Pentapetalae</taxon>
        <taxon>rosids</taxon>
        <taxon>fabids</taxon>
        <taxon>Fabales</taxon>
        <taxon>Fabaceae</taxon>
        <taxon>Papilionoideae</taxon>
        <taxon>50 kb inversion clade</taxon>
        <taxon>NPAAA clade</taxon>
        <taxon>indigoferoid/millettioid clade</taxon>
        <taxon>Phaseoleae</taxon>
        <taxon>Mucuna</taxon>
    </lineage>
</organism>
<feature type="non-terminal residue" evidence="5">
    <location>
        <position position="1"/>
    </location>
</feature>
<keyword evidence="2" id="KW-0808">Transferase</keyword>
<dbReference type="Pfam" id="PF00891">
    <property type="entry name" value="Methyltransf_2"/>
    <property type="match status" value="1"/>
</dbReference>
<gene>
    <name evidence="5" type="primary">OMT3</name>
    <name evidence="5" type="ORF">CR513_61435</name>
</gene>
<dbReference type="PROSITE" id="PS51683">
    <property type="entry name" value="SAM_OMT_II"/>
    <property type="match status" value="1"/>
</dbReference>
<comment type="caution">
    <text evidence="5">The sequence shown here is derived from an EMBL/GenBank/DDBJ whole genome shotgun (WGS) entry which is preliminary data.</text>
</comment>
<evidence type="ECO:0000313" key="5">
    <source>
        <dbReference type="EMBL" id="RDX60421.1"/>
    </source>
</evidence>
<evidence type="ECO:0000256" key="3">
    <source>
        <dbReference type="ARBA" id="ARBA00022691"/>
    </source>
</evidence>
<dbReference type="AlphaFoldDB" id="A0A371E307"/>
<evidence type="ECO:0000256" key="2">
    <source>
        <dbReference type="ARBA" id="ARBA00022679"/>
    </source>
</evidence>
<dbReference type="GO" id="GO:0008171">
    <property type="term" value="F:O-methyltransferase activity"/>
    <property type="evidence" value="ECO:0007669"/>
    <property type="project" value="InterPro"/>
</dbReference>
<dbReference type="STRING" id="157652.A0A371E307"/>
<proteinExistence type="predicted"/>
<reference evidence="5" key="1">
    <citation type="submission" date="2018-05" db="EMBL/GenBank/DDBJ databases">
        <title>Draft genome of Mucuna pruriens seed.</title>
        <authorList>
            <person name="Nnadi N.E."/>
            <person name="Vos R."/>
            <person name="Hasami M.H."/>
            <person name="Devisetty U.K."/>
            <person name="Aguiy J.C."/>
        </authorList>
    </citation>
    <scope>NUCLEOTIDE SEQUENCE [LARGE SCALE GENOMIC DNA]</scope>
    <source>
        <strain evidence="5">JCA_2017</strain>
    </source>
</reference>